<organism evidence="1">
    <name type="scientific">Ditylum brightwellii</name>
    <dbReference type="NCBI Taxonomy" id="49249"/>
    <lineage>
        <taxon>Eukaryota</taxon>
        <taxon>Sar</taxon>
        <taxon>Stramenopiles</taxon>
        <taxon>Ochrophyta</taxon>
        <taxon>Bacillariophyta</taxon>
        <taxon>Mediophyceae</taxon>
        <taxon>Lithodesmiophycidae</taxon>
        <taxon>Lithodesmiales</taxon>
        <taxon>Lithodesmiaceae</taxon>
        <taxon>Ditylum</taxon>
    </lineage>
</organism>
<evidence type="ECO:0000313" key="1">
    <source>
        <dbReference type="EMBL" id="CAD9348784.1"/>
    </source>
</evidence>
<dbReference type="EMBL" id="HBGN01031897">
    <property type="protein sequence ID" value="CAD9348784.1"/>
    <property type="molecule type" value="Transcribed_RNA"/>
</dbReference>
<gene>
    <name evidence="1" type="ORF">DBRI1063_LOCUS20598</name>
</gene>
<accession>A0A7S2EPL6</accession>
<name>A0A7S2EPL6_9STRA</name>
<dbReference type="AlphaFoldDB" id="A0A7S2EPL6"/>
<protein>
    <submittedName>
        <fullName evidence="1">Uncharacterized protein</fullName>
    </submittedName>
</protein>
<reference evidence="1" key="1">
    <citation type="submission" date="2021-01" db="EMBL/GenBank/DDBJ databases">
        <authorList>
            <person name="Corre E."/>
            <person name="Pelletier E."/>
            <person name="Niang G."/>
            <person name="Scheremetjew M."/>
            <person name="Finn R."/>
            <person name="Kale V."/>
            <person name="Holt S."/>
            <person name="Cochrane G."/>
            <person name="Meng A."/>
            <person name="Brown T."/>
            <person name="Cohen L."/>
        </authorList>
    </citation>
    <scope>NUCLEOTIDE SEQUENCE</scope>
    <source>
        <strain evidence="1">Pop2</strain>
    </source>
</reference>
<proteinExistence type="predicted"/>
<sequence length="214" mass="24370">MTMAAHQPRQSVRFHHATNVMFVKPHCQMLRKEKKATWYSKEEQMKMKIDALETVCSCRAGQKTDETNNTTRGLEHVISADAQKHRLELRHSITLAVLEEQRHQRDSGIFDPECISDLSCSLSLRSRVNAMEAGATDAAAAVLVHCHEIDNLSKSLPPQSEKDRCILEHYHTDRNNHGHAVNTCPRRTILRFPDIIDSKRLIKSDLSPQSDSPR</sequence>